<accession>A0A843ULA6</accession>
<name>A0A843ULA6_COLES</name>
<evidence type="ECO:0000313" key="2">
    <source>
        <dbReference type="Proteomes" id="UP000652761"/>
    </source>
</evidence>
<comment type="caution">
    <text evidence="1">The sequence shown here is derived from an EMBL/GenBank/DDBJ whole genome shotgun (WGS) entry which is preliminary data.</text>
</comment>
<dbReference type="EMBL" id="NMUH01000664">
    <property type="protein sequence ID" value="MQL82966.1"/>
    <property type="molecule type" value="Genomic_DNA"/>
</dbReference>
<keyword evidence="2" id="KW-1185">Reference proteome</keyword>
<gene>
    <name evidence="1" type="ORF">Taro_015450</name>
</gene>
<reference evidence="1" key="1">
    <citation type="submission" date="2017-07" db="EMBL/GenBank/DDBJ databases">
        <title>Taro Niue Genome Assembly and Annotation.</title>
        <authorList>
            <person name="Atibalentja N."/>
            <person name="Keating K."/>
            <person name="Fields C.J."/>
        </authorList>
    </citation>
    <scope>NUCLEOTIDE SEQUENCE</scope>
    <source>
        <strain evidence="1">Niue_2</strain>
        <tissue evidence="1">Leaf</tissue>
    </source>
</reference>
<evidence type="ECO:0000313" key="1">
    <source>
        <dbReference type="EMBL" id="MQL82966.1"/>
    </source>
</evidence>
<protein>
    <submittedName>
        <fullName evidence="1">Uncharacterized protein</fullName>
    </submittedName>
</protein>
<dbReference type="AlphaFoldDB" id="A0A843ULA6"/>
<proteinExistence type="predicted"/>
<sequence>MMFRAVQKQDINMAPVIIERMKSVAEAIWDRKNKLAVPLPYAHLLTRIFSHLDIDLKEELMEKMGQPIRLRNLKKSDCQPLGDLRGL</sequence>
<organism evidence="1 2">
    <name type="scientific">Colocasia esculenta</name>
    <name type="common">Wild taro</name>
    <name type="synonym">Arum esculentum</name>
    <dbReference type="NCBI Taxonomy" id="4460"/>
    <lineage>
        <taxon>Eukaryota</taxon>
        <taxon>Viridiplantae</taxon>
        <taxon>Streptophyta</taxon>
        <taxon>Embryophyta</taxon>
        <taxon>Tracheophyta</taxon>
        <taxon>Spermatophyta</taxon>
        <taxon>Magnoliopsida</taxon>
        <taxon>Liliopsida</taxon>
        <taxon>Araceae</taxon>
        <taxon>Aroideae</taxon>
        <taxon>Colocasieae</taxon>
        <taxon>Colocasia</taxon>
    </lineage>
</organism>
<dbReference type="Proteomes" id="UP000652761">
    <property type="component" value="Unassembled WGS sequence"/>
</dbReference>